<feature type="region of interest" description="Disordered" evidence="1">
    <location>
        <begin position="63"/>
        <end position="91"/>
    </location>
</feature>
<sequence length="91" mass="10348">MYISRRVFLLFRTCFFVTLSSAGGSLSSMSAKVLRHPKHRSLGTKLEVVEDGFHCFLIVNSSEKESEKITARSRSTNNYETREKQTRSALS</sequence>
<name>A0AA39Q5Z5_9AGAR</name>
<protein>
    <recommendedName>
        <fullName evidence="5">Secreted protein</fullName>
    </recommendedName>
</protein>
<comment type="caution">
    <text evidence="3">The sequence shown here is derived from an EMBL/GenBank/DDBJ whole genome shotgun (WGS) entry which is preliminary data.</text>
</comment>
<evidence type="ECO:0000256" key="2">
    <source>
        <dbReference type="SAM" id="SignalP"/>
    </source>
</evidence>
<organism evidence="3 4">
    <name type="scientific">Armillaria luteobubalina</name>
    <dbReference type="NCBI Taxonomy" id="153913"/>
    <lineage>
        <taxon>Eukaryota</taxon>
        <taxon>Fungi</taxon>
        <taxon>Dikarya</taxon>
        <taxon>Basidiomycota</taxon>
        <taxon>Agaricomycotina</taxon>
        <taxon>Agaricomycetes</taxon>
        <taxon>Agaricomycetidae</taxon>
        <taxon>Agaricales</taxon>
        <taxon>Marasmiineae</taxon>
        <taxon>Physalacriaceae</taxon>
        <taxon>Armillaria</taxon>
    </lineage>
</organism>
<reference evidence="3" key="1">
    <citation type="submission" date="2023-06" db="EMBL/GenBank/DDBJ databases">
        <authorList>
            <consortium name="Lawrence Berkeley National Laboratory"/>
            <person name="Ahrendt S."/>
            <person name="Sahu N."/>
            <person name="Indic B."/>
            <person name="Wong-Bajracharya J."/>
            <person name="Merenyi Z."/>
            <person name="Ke H.-M."/>
            <person name="Monk M."/>
            <person name="Kocsube S."/>
            <person name="Drula E."/>
            <person name="Lipzen A."/>
            <person name="Balint B."/>
            <person name="Henrissat B."/>
            <person name="Andreopoulos B."/>
            <person name="Martin F.M."/>
            <person name="Harder C.B."/>
            <person name="Rigling D."/>
            <person name="Ford K.L."/>
            <person name="Foster G.D."/>
            <person name="Pangilinan J."/>
            <person name="Papanicolaou A."/>
            <person name="Barry K."/>
            <person name="LaButti K."/>
            <person name="Viragh M."/>
            <person name="Koriabine M."/>
            <person name="Yan M."/>
            <person name="Riley R."/>
            <person name="Champramary S."/>
            <person name="Plett K.L."/>
            <person name="Tsai I.J."/>
            <person name="Slot J."/>
            <person name="Sipos G."/>
            <person name="Plett J."/>
            <person name="Nagy L.G."/>
            <person name="Grigoriev I.V."/>
        </authorList>
    </citation>
    <scope>NUCLEOTIDE SEQUENCE</scope>
    <source>
        <strain evidence="3">HWK02</strain>
    </source>
</reference>
<feature type="compositionally biased region" description="Basic and acidic residues" evidence="1">
    <location>
        <begin position="80"/>
        <end position="91"/>
    </location>
</feature>
<accession>A0AA39Q5Z5</accession>
<feature type="signal peptide" evidence="2">
    <location>
        <begin position="1"/>
        <end position="22"/>
    </location>
</feature>
<evidence type="ECO:0000313" key="4">
    <source>
        <dbReference type="Proteomes" id="UP001175228"/>
    </source>
</evidence>
<gene>
    <name evidence="3" type="ORF">EDD18DRAFT_181016</name>
</gene>
<feature type="chain" id="PRO_5041433583" description="Secreted protein" evidence="2">
    <location>
        <begin position="23"/>
        <end position="91"/>
    </location>
</feature>
<keyword evidence="4" id="KW-1185">Reference proteome</keyword>
<dbReference type="Proteomes" id="UP001175228">
    <property type="component" value="Unassembled WGS sequence"/>
</dbReference>
<keyword evidence="2" id="KW-0732">Signal</keyword>
<evidence type="ECO:0000256" key="1">
    <source>
        <dbReference type="SAM" id="MobiDB-lite"/>
    </source>
</evidence>
<proteinExistence type="predicted"/>
<evidence type="ECO:0008006" key="5">
    <source>
        <dbReference type="Google" id="ProtNLM"/>
    </source>
</evidence>
<evidence type="ECO:0000313" key="3">
    <source>
        <dbReference type="EMBL" id="KAK0496893.1"/>
    </source>
</evidence>
<dbReference type="EMBL" id="JAUEPU010000014">
    <property type="protein sequence ID" value="KAK0496893.1"/>
    <property type="molecule type" value="Genomic_DNA"/>
</dbReference>
<dbReference type="AlphaFoldDB" id="A0AA39Q5Z5"/>